<comment type="caution">
    <text evidence="14">Lacks conserved residue(s) required for the propagation of feature annotation.</text>
</comment>
<dbReference type="Gene3D" id="1.20.1550.10">
    <property type="entry name" value="DsbB-like"/>
    <property type="match status" value="1"/>
</dbReference>
<evidence type="ECO:0000313" key="16">
    <source>
        <dbReference type="EMBL" id="TFH67991.1"/>
    </source>
</evidence>
<dbReference type="Pfam" id="PF02600">
    <property type="entry name" value="DsbB"/>
    <property type="match status" value="1"/>
</dbReference>
<dbReference type="OrthoDB" id="3711263at2"/>
<dbReference type="InterPro" id="IPR003752">
    <property type="entry name" value="DiS_bond_form_DsbB/BdbC"/>
</dbReference>
<dbReference type="GO" id="GO:0009055">
    <property type="term" value="F:electron transfer activity"/>
    <property type="evidence" value="ECO:0007669"/>
    <property type="project" value="UniProtKB-UniRule"/>
</dbReference>
<accession>A0A4Y8UIL2</accession>
<dbReference type="EMBL" id="SPIA01000002">
    <property type="protein sequence ID" value="TFH67991.1"/>
    <property type="molecule type" value="Genomic_DNA"/>
</dbReference>
<evidence type="ECO:0000256" key="3">
    <source>
        <dbReference type="ARBA" id="ARBA00022448"/>
    </source>
</evidence>
<evidence type="ECO:0000256" key="8">
    <source>
        <dbReference type="ARBA" id="ARBA00022989"/>
    </source>
</evidence>
<keyword evidence="13 14" id="KW-0676">Redox-active center</keyword>
<dbReference type="AlphaFoldDB" id="A0A4Y8UIL2"/>
<sequence>MTDSIFNPLATHAVRSWYLLLISWSVAAMLLAVFYFQHHLGLEPCYLCVTQRFFVVAIGVVAALGLLFKPSSALHTALHCGVALLAAGGAGFSIKQLWLQSLPVDQVPVCGPPVDYLFEAFPASEIITMLIQGDGNCAEVKWQLLGLSMPGWVLLMFIAVLATAAWRLWNARRLP</sequence>
<dbReference type="PANTHER" id="PTHR36570:SF3">
    <property type="entry name" value="DISULFIDE BOND FORMATION PROTEIN B"/>
    <property type="match status" value="1"/>
</dbReference>
<keyword evidence="8 14" id="KW-1133">Transmembrane helix</keyword>
<evidence type="ECO:0000256" key="1">
    <source>
        <dbReference type="ARBA" id="ARBA00004429"/>
    </source>
</evidence>
<keyword evidence="10 14" id="KW-0472">Membrane</keyword>
<keyword evidence="7 14" id="KW-0249">Electron transport</keyword>
<comment type="function">
    <text evidence="14">Required for disulfide bond formation in some periplasmic proteins. Acts by oxidizing the DsbA protein.</text>
</comment>
<dbReference type="Proteomes" id="UP000298133">
    <property type="component" value="Unassembled WGS sequence"/>
</dbReference>
<feature type="topological domain" description="Periplasmic" evidence="14">
    <location>
        <begin position="36"/>
        <end position="53"/>
    </location>
</feature>
<keyword evidence="6 14" id="KW-0812">Transmembrane</keyword>
<evidence type="ECO:0000256" key="13">
    <source>
        <dbReference type="ARBA" id="ARBA00023284"/>
    </source>
</evidence>
<keyword evidence="9 14" id="KW-0560">Oxidoreductase</keyword>
<evidence type="ECO:0000256" key="15">
    <source>
        <dbReference type="SAM" id="Phobius"/>
    </source>
</evidence>
<feature type="transmembrane region" description="Helical" evidence="15">
    <location>
        <begin position="17"/>
        <end position="37"/>
    </location>
</feature>
<feature type="topological domain" description="Cytoplasmic" evidence="14">
    <location>
        <begin position="1"/>
        <end position="17"/>
    </location>
</feature>
<feature type="topological domain" description="Cytoplasmic" evidence="14">
    <location>
        <begin position="171"/>
        <end position="175"/>
    </location>
</feature>
<feature type="transmembrane region" description="Helical" evidence="15">
    <location>
        <begin position="49"/>
        <end position="68"/>
    </location>
</feature>
<evidence type="ECO:0000256" key="9">
    <source>
        <dbReference type="ARBA" id="ARBA00023002"/>
    </source>
</evidence>
<protein>
    <recommendedName>
        <fullName evidence="14">Disulfide bond formation protein B</fullName>
    </recommendedName>
    <alternativeName>
        <fullName evidence="14">Disulfide oxidoreductase</fullName>
    </alternativeName>
</protein>
<reference evidence="16 17" key="1">
    <citation type="submission" date="2019-03" db="EMBL/GenBank/DDBJ databases">
        <title>Draft genome of Gammaproteobacteria bacterium LSUCC0057, a member of the SAR92 clade.</title>
        <authorList>
            <person name="Lanclos V.C."/>
            <person name="Doiron C."/>
            <person name="Henson M.W."/>
            <person name="Thrash J.C."/>
        </authorList>
    </citation>
    <scope>NUCLEOTIDE SEQUENCE [LARGE SCALE GENOMIC DNA]</scope>
    <source>
        <strain evidence="16 17">LSUCC0057</strain>
    </source>
</reference>
<comment type="similarity">
    <text evidence="2 14">Belongs to the DsbB family.</text>
</comment>
<evidence type="ECO:0000256" key="4">
    <source>
        <dbReference type="ARBA" id="ARBA00022475"/>
    </source>
</evidence>
<dbReference type="InterPro" id="IPR050183">
    <property type="entry name" value="DsbB"/>
</dbReference>
<dbReference type="InterPro" id="IPR023380">
    <property type="entry name" value="DsbB-like_sf"/>
</dbReference>
<keyword evidence="4 14" id="KW-1003">Cell membrane</keyword>
<evidence type="ECO:0000256" key="5">
    <source>
        <dbReference type="ARBA" id="ARBA00022519"/>
    </source>
</evidence>
<evidence type="ECO:0000256" key="14">
    <source>
        <dbReference type="HAMAP-Rule" id="MF_00286"/>
    </source>
</evidence>
<evidence type="ECO:0000256" key="10">
    <source>
        <dbReference type="ARBA" id="ARBA00023136"/>
    </source>
</evidence>
<keyword evidence="11 14" id="KW-1015">Disulfide bond</keyword>
<dbReference type="GO" id="GO:0005886">
    <property type="term" value="C:plasma membrane"/>
    <property type="evidence" value="ECO:0007669"/>
    <property type="project" value="UniProtKB-SubCell"/>
</dbReference>
<dbReference type="SUPFAM" id="SSF158442">
    <property type="entry name" value="DsbB-like"/>
    <property type="match status" value="1"/>
</dbReference>
<comment type="subcellular location">
    <subcellularLocation>
        <location evidence="1">Cell inner membrane</location>
        <topology evidence="1">Multi-pass membrane protein</topology>
    </subcellularLocation>
    <subcellularLocation>
        <location evidence="14">Cell membrane</location>
        <topology evidence="14">Multi-pass membrane protein</topology>
    </subcellularLocation>
</comment>
<keyword evidence="5" id="KW-0997">Cell inner membrane</keyword>
<evidence type="ECO:0000256" key="2">
    <source>
        <dbReference type="ARBA" id="ARBA00008823"/>
    </source>
</evidence>
<dbReference type="GO" id="GO:0006457">
    <property type="term" value="P:protein folding"/>
    <property type="evidence" value="ECO:0007669"/>
    <property type="project" value="InterPro"/>
</dbReference>
<feature type="transmembrane region" description="Helical" evidence="15">
    <location>
        <begin position="149"/>
        <end position="169"/>
    </location>
</feature>
<feature type="topological domain" description="Cytoplasmic" evidence="14">
    <location>
        <begin position="71"/>
        <end position="76"/>
    </location>
</feature>
<dbReference type="HAMAP" id="MF_00286">
    <property type="entry name" value="DsbB"/>
    <property type="match status" value="1"/>
</dbReference>
<proteinExistence type="inferred from homology"/>
<dbReference type="PANTHER" id="PTHR36570">
    <property type="entry name" value="DISULFIDE BOND FORMATION PROTEIN B"/>
    <property type="match status" value="1"/>
</dbReference>
<name>A0A4Y8UIL2_9GAMM</name>
<keyword evidence="17" id="KW-1185">Reference proteome</keyword>
<keyword evidence="12 14" id="KW-0143">Chaperone</keyword>
<evidence type="ECO:0000256" key="12">
    <source>
        <dbReference type="ARBA" id="ARBA00023186"/>
    </source>
</evidence>
<dbReference type="GO" id="GO:0015035">
    <property type="term" value="F:protein-disulfide reductase activity"/>
    <property type="evidence" value="ECO:0007669"/>
    <property type="project" value="UniProtKB-UniRule"/>
</dbReference>
<gene>
    <name evidence="14" type="primary">dsbB</name>
    <name evidence="16" type="ORF">E3W66_07030</name>
</gene>
<organism evidence="16 17">
    <name type="scientific">Gammaproteobacteria bacterium LSUCC0057</name>
    <dbReference type="NCBI Taxonomy" id="2559237"/>
    <lineage>
        <taxon>Bacteria</taxon>
        <taxon>Pseudomonadati</taxon>
        <taxon>Pseudomonadota</taxon>
        <taxon>Gammaproteobacteria</taxon>
        <taxon>Cellvibrionales</taxon>
        <taxon>Porticoccaceae</taxon>
        <taxon>SAR92 clade</taxon>
    </lineage>
</organism>
<feature type="disulfide bond" description="Redox-active" evidence="14">
    <location>
        <begin position="45"/>
        <end position="48"/>
    </location>
</feature>
<comment type="caution">
    <text evidence="16">The sequence shown here is derived from an EMBL/GenBank/DDBJ whole genome shotgun (WGS) entry which is preliminary data.</text>
</comment>
<evidence type="ECO:0000256" key="6">
    <source>
        <dbReference type="ARBA" id="ARBA00022692"/>
    </source>
</evidence>
<evidence type="ECO:0000313" key="17">
    <source>
        <dbReference type="Proteomes" id="UP000298133"/>
    </source>
</evidence>
<feature type="transmembrane region" description="Helical" evidence="15">
    <location>
        <begin position="80"/>
        <end position="98"/>
    </location>
</feature>
<evidence type="ECO:0000256" key="11">
    <source>
        <dbReference type="ARBA" id="ARBA00023157"/>
    </source>
</evidence>
<dbReference type="InterPro" id="IPR022920">
    <property type="entry name" value="Disulphide_bond_form_DsbB"/>
</dbReference>
<keyword evidence="3 14" id="KW-0813">Transport</keyword>
<evidence type="ECO:0000256" key="7">
    <source>
        <dbReference type="ARBA" id="ARBA00022982"/>
    </source>
</evidence>